<dbReference type="AlphaFoldDB" id="A0ABD1Z975"/>
<gene>
    <name evidence="1" type="ORF">R1flu_011860</name>
</gene>
<dbReference type="EMBL" id="JBHFFA010000002">
    <property type="protein sequence ID" value="KAL2644273.1"/>
    <property type="molecule type" value="Genomic_DNA"/>
</dbReference>
<sequence>MFYRAAVHMEGCYFAKKLINVTIDPGEYGMVTSGICNLTLVWEGRMTHCKTSVDVNLAYPLEFWMEAYGVRVTAHSVKLYDPLPGGNPPTYYWKPLTCAYKYQPSA</sequence>
<organism evidence="1 2">
    <name type="scientific">Riccia fluitans</name>
    <dbReference type="NCBI Taxonomy" id="41844"/>
    <lineage>
        <taxon>Eukaryota</taxon>
        <taxon>Viridiplantae</taxon>
        <taxon>Streptophyta</taxon>
        <taxon>Embryophyta</taxon>
        <taxon>Marchantiophyta</taxon>
        <taxon>Marchantiopsida</taxon>
        <taxon>Marchantiidae</taxon>
        <taxon>Marchantiales</taxon>
        <taxon>Ricciaceae</taxon>
        <taxon>Riccia</taxon>
    </lineage>
</organism>
<accession>A0ABD1Z975</accession>
<evidence type="ECO:0000313" key="2">
    <source>
        <dbReference type="Proteomes" id="UP001605036"/>
    </source>
</evidence>
<name>A0ABD1Z975_9MARC</name>
<proteinExistence type="predicted"/>
<keyword evidence="2" id="KW-1185">Reference proteome</keyword>
<dbReference type="Proteomes" id="UP001605036">
    <property type="component" value="Unassembled WGS sequence"/>
</dbReference>
<evidence type="ECO:0000313" key="1">
    <source>
        <dbReference type="EMBL" id="KAL2644273.1"/>
    </source>
</evidence>
<comment type="caution">
    <text evidence="1">The sequence shown here is derived from an EMBL/GenBank/DDBJ whole genome shotgun (WGS) entry which is preliminary data.</text>
</comment>
<reference evidence="1 2" key="1">
    <citation type="submission" date="2024-09" db="EMBL/GenBank/DDBJ databases">
        <title>Chromosome-scale assembly of Riccia fluitans.</title>
        <authorList>
            <person name="Paukszto L."/>
            <person name="Sawicki J."/>
            <person name="Karawczyk K."/>
            <person name="Piernik-Szablinska J."/>
            <person name="Szczecinska M."/>
            <person name="Mazdziarz M."/>
        </authorList>
    </citation>
    <scope>NUCLEOTIDE SEQUENCE [LARGE SCALE GENOMIC DNA]</scope>
    <source>
        <strain evidence="1">Rf_01</strain>
        <tissue evidence="1">Aerial parts of the thallus</tissue>
    </source>
</reference>
<protein>
    <submittedName>
        <fullName evidence="1">Uncharacterized protein</fullName>
    </submittedName>
</protein>